<evidence type="ECO:0000313" key="4">
    <source>
        <dbReference type="Proteomes" id="UP000286907"/>
    </source>
</evidence>
<dbReference type="InterPro" id="IPR029021">
    <property type="entry name" value="Prot-tyrosine_phosphatase-like"/>
</dbReference>
<keyword evidence="4" id="KW-1185">Reference proteome</keyword>
<dbReference type="AlphaFoldDB" id="A0AAJ1VNY3"/>
<dbReference type="RefSeq" id="WP_128686344.1">
    <property type="nucleotide sequence ID" value="NZ_CP029684.2"/>
</dbReference>
<reference evidence="2" key="2">
    <citation type="submission" date="2019-01" db="EMBL/GenBank/DDBJ databases">
        <title>Oenococcus sicerae UCMA17102.</title>
        <authorList>
            <person name="Cousin F.J."/>
            <person name="Le Guellec R."/>
            <person name="Cretenet M."/>
        </authorList>
    </citation>
    <scope>NUCLEOTIDE SEQUENCE</scope>
    <source>
        <strain evidence="2">UCMA17102</strain>
    </source>
</reference>
<dbReference type="Gene3D" id="3.90.190.10">
    <property type="entry name" value="Protein tyrosine phosphatase superfamily"/>
    <property type="match status" value="1"/>
</dbReference>
<name>A0AAJ1VNY3_9LACO</name>
<sequence length="264" mass="30387">MDKRRVLPVAGGYNFRDIGGYTAADGRKIKWGKAFRTANMASLSSEDLGYLTQRQVDTIIDFRTPVEVKNDPDHVPNHAIDLNIPAMDFDRTESTADYSQLSREYQQKDSGYLSMINNYEHLISDEYSNRAYHEFFKLLLKEKQTIVFHCTAGKDRTGVASMLLMDLLEISEAQIKHDYLITDRLSTEIVDGKINHMKQEGASSAEIDNIHSLWTVNIDYLQRSIDTVKRLSGDPITYLHDYLQLKNEDIEALRAKYLFHEKIN</sequence>
<dbReference type="PANTHER" id="PTHR31126">
    <property type="entry name" value="TYROSINE-PROTEIN PHOSPHATASE"/>
    <property type="match status" value="1"/>
</dbReference>
<accession>A0AAJ1VNY3</accession>
<reference evidence="3 4" key="1">
    <citation type="journal article" date="2019" name="Syst. Appl. Microbiol.">
        <title>Oenococcus sicerae sp. nov., isolated from French cider.</title>
        <authorList>
            <person name="Cousin F.J."/>
            <person name="Le Guellec R."/>
            <person name="Chagnot C."/>
            <person name="Goux D."/>
            <person name="Dalmasso M."/>
            <person name="Laplace J.M."/>
            <person name="Cretenet M."/>
        </authorList>
    </citation>
    <scope>NUCLEOTIDE SEQUENCE [LARGE SCALE GENOMIC DNA]</scope>
    <source>
        <strain evidence="3 4">UCMA 15228</strain>
    </source>
</reference>
<dbReference type="SUPFAM" id="SSF52799">
    <property type="entry name" value="(Phosphotyrosine protein) phosphatases II"/>
    <property type="match status" value="1"/>
</dbReference>
<dbReference type="EMBL" id="SDWY01000002">
    <property type="protein sequence ID" value="MDN6900294.1"/>
    <property type="molecule type" value="Genomic_DNA"/>
</dbReference>
<dbReference type="Proteomes" id="UP000286907">
    <property type="component" value="Chromosome"/>
</dbReference>
<gene>
    <name evidence="3" type="ORF">DLJ48_04700</name>
    <name evidence="2" type="ORF">EVC35_04635</name>
</gene>
<evidence type="ECO:0000313" key="5">
    <source>
        <dbReference type="Proteomes" id="UP001167919"/>
    </source>
</evidence>
<dbReference type="Pfam" id="PF13350">
    <property type="entry name" value="Y_phosphatase3"/>
    <property type="match status" value="1"/>
</dbReference>
<dbReference type="InterPro" id="IPR026893">
    <property type="entry name" value="Tyr/Ser_Pase_IphP-type"/>
</dbReference>
<evidence type="ECO:0000313" key="2">
    <source>
        <dbReference type="EMBL" id="MDN6900294.1"/>
    </source>
</evidence>
<dbReference type="PROSITE" id="PS00383">
    <property type="entry name" value="TYR_PHOSPHATASE_1"/>
    <property type="match status" value="1"/>
</dbReference>
<evidence type="ECO:0000256" key="1">
    <source>
        <dbReference type="ARBA" id="ARBA00009580"/>
    </source>
</evidence>
<comment type="similarity">
    <text evidence="1">Belongs to the protein-tyrosine phosphatase family.</text>
</comment>
<dbReference type="GO" id="GO:0004721">
    <property type="term" value="F:phosphoprotein phosphatase activity"/>
    <property type="evidence" value="ECO:0007669"/>
    <property type="project" value="InterPro"/>
</dbReference>
<dbReference type="Proteomes" id="UP001167919">
    <property type="component" value="Unassembled WGS sequence"/>
</dbReference>
<proteinExistence type="inferred from homology"/>
<dbReference type="EMBL" id="CP029684">
    <property type="protein sequence ID" value="QAS69870.1"/>
    <property type="molecule type" value="Genomic_DNA"/>
</dbReference>
<organism evidence="2 5">
    <name type="scientific">Oenococcus sicerae</name>
    <dbReference type="NCBI Taxonomy" id="2203724"/>
    <lineage>
        <taxon>Bacteria</taxon>
        <taxon>Bacillati</taxon>
        <taxon>Bacillota</taxon>
        <taxon>Bacilli</taxon>
        <taxon>Lactobacillales</taxon>
        <taxon>Lactobacillaceae</taxon>
        <taxon>Oenococcus</taxon>
    </lineage>
</organism>
<reference evidence="3" key="3">
    <citation type="submission" date="2020-01" db="EMBL/GenBank/DDBJ databases">
        <authorList>
            <person name="Cousin F.J."/>
            <person name="Le Guellec R."/>
            <person name="Cretenet M."/>
        </authorList>
    </citation>
    <scope>NUCLEOTIDE SEQUENCE</scope>
    <source>
        <strain evidence="3">UCMA 15228</strain>
    </source>
</reference>
<dbReference type="InterPro" id="IPR016130">
    <property type="entry name" value="Tyr_Pase_AS"/>
</dbReference>
<evidence type="ECO:0000313" key="3">
    <source>
        <dbReference type="EMBL" id="QAS69870.1"/>
    </source>
</evidence>
<dbReference type="PANTHER" id="PTHR31126:SF1">
    <property type="entry name" value="TYROSINE SPECIFIC PROTEIN PHOSPHATASES DOMAIN-CONTAINING PROTEIN"/>
    <property type="match status" value="1"/>
</dbReference>
<protein>
    <submittedName>
        <fullName evidence="2">Tyrosine-protein phosphatase</fullName>
    </submittedName>
</protein>